<dbReference type="PROSITE" id="PS51934">
    <property type="entry name" value="LRAT"/>
    <property type="match status" value="1"/>
</dbReference>
<feature type="domain" description="LRAT" evidence="6">
    <location>
        <begin position="50"/>
        <end position="151"/>
    </location>
</feature>
<accession>A0A3Q3SNN8</accession>
<dbReference type="PANTHER" id="PTHR13943:SF77">
    <property type="entry name" value="LRAT DOMAIN-CONTAINING PROTEIN"/>
    <property type="match status" value="1"/>
</dbReference>
<keyword evidence="2" id="KW-0808">Transferase</keyword>
<evidence type="ECO:0000256" key="2">
    <source>
        <dbReference type="ARBA" id="ARBA00022679"/>
    </source>
</evidence>
<dbReference type="Ensembl" id="ENSMAMT00000028534.2">
    <property type="protein sequence ID" value="ENSMAMP00000027815.2"/>
    <property type="gene ID" value="ENSMAMG00000018697.2"/>
</dbReference>
<comment type="similarity">
    <text evidence="1">Belongs to the H-rev107 family.</text>
</comment>
<dbReference type="InterPro" id="IPR007053">
    <property type="entry name" value="LRAT_dom"/>
</dbReference>
<evidence type="ECO:0000313" key="7">
    <source>
        <dbReference type="Ensembl" id="ENSMAMP00000027815.2"/>
    </source>
</evidence>
<dbReference type="InterPro" id="IPR051496">
    <property type="entry name" value="H-rev107_PLA/AT"/>
</dbReference>
<dbReference type="PANTHER" id="PTHR13943">
    <property type="entry name" value="HRAS-LIKE SUPPRESSOR - RELATED"/>
    <property type="match status" value="1"/>
</dbReference>
<sequence length="168" mass="19121">VGKMRNVVLVAVILQLSFDLCAVCSKCTVSSDFFLSQKYEFGDIISFKRHCICKNLTYKHFAVYVGGKDIEGKQKDQDLFQRTGIKLEHQPLKLSDCVFDKLENEHESSKHEEKDNYLDEPGFRCGTYNPLVNNCEHVATYVRYGVRLSLQVCGLRKLFSLQTPAAAT</sequence>
<name>A0A3Q3SNN8_9TELE</name>
<reference evidence="7" key="2">
    <citation type="submission" date="2025-09" db="UniProtKB">
        <authorList>
            <consortium name="Ensembl"/>
        </authorList>
    </citation>
    <scope>IDENTIFICATION</scope>
</reference>
<keyword evidence="4" id="KW-0443">Lipid metabolism</keyword>
<organism evidence="7 8">
    <name type="scientific">Mastacembelus armatus</name>
    <name type="common">zig-zag eel</name>
    <dbReference type="NCBI Taxonomy" id="205130"/>
    <lineage>
        <taxon>Eukaryota</taxon>
        <taxon>Metazoa</taxon>
        <taxon>Chordata</taxon>
        <taxon>Craniata</taxon>
        <taxon>Vertebrata</taxon>
        <taxon>Euteleostomi</taxon>
        <taxon>Actinopterygii</taxon>
        <taxon>Neopterygii</taxon>
        <taxon>Teleostei</taxon>
        <taxon>Neoteleostei</taxon>
        <taxon>Acanthomorphata</taxon>
        <taxon>Anabantaria</taxon>
        <taxon>Synbranchiformes</taxon>
        <taxon>Mastacembelidae</taxon>
        <taxon>Mastacembelus</taxon>
    </lineage>
</organism>
<dbReference type="AlphaFoldDB" id="A0A3Q3SNN8"/>
<dbReference type="GO" id="GO:0016410">
    <property type="term" value="F:N-acyltransferase activity"/>
    <property type="evidence" value="ECO:0007669"/>
    <property type="project" value="TreeGrafter"/>
</dbReference>
<dbReference type="Gene3D" id="3.90.1720.10">
    <property type="entry name" value="endopeptidase domain like (from Nostoc punctiforme)"/>
    <property type="match status" value="1"/>
</dbReference>
<feature type="signal peptide" evidence="5">
    <location>
        <begin position="1"/>
        <end position="25"/>
    </location>
</feature>
<protein>
    <recommendedName>
        <fullName evidence="6">LRAT domain-containing protein</fullName>
    </recommendedName>
</protein>
<evidence type="ECO:0000259" key="6">
    <source>
        <dbReference type="PROSITE" id="PS51934"/>
    </source>
</evidence>
<dbReference type="GeneTree" id="ENSGT01150000287039"/>
<dbReference type="GO" id="GO:0070292">
    <property type="term" value="P:N-acylphosphatidylethanolamine metabolic process"/>
    <property type="evidence" value="ECO:0007669"/>
    <property type="project" value="TreeGrafter"/>
</dbReference>
<evidence type="ECO:0000313" key="8">
    <source>
        <dbReference type="Proteomes" id="UP000261640"/>
    </source>
</evidence>
<keyword evidence="8" id="KW-1185">Reference proteome</keyword>
<dbReference type="GO" id="GO:0005737">
    <property type="term" value="C:cytoplasm"/>
    <property type="evidence" value="ECO:0007669"/>
    <property type="project" value="TreeGrafter"/>
</dbReference>
<dbReference type="InParanoid" id="A0A3Q3SNN8"/>
<evidence type="ECO:0000256" key="4">
    <source>
        <dbReference type="ARBA" id="ARBA00023098"/>
    </source>
</evidence>
<dbReference type="GO" id="GO:0008970">
    <property type="term" value="F:phospholipase A1 activity"/>
    <property type="evidence" value="ECO:0007669"/>
    <property type="project" value="TreeGrafter"/>
</dbReference>
<dbReference type="GO" id="GO:0004623">
    <property type="term" value="F:phospholipase A2 activity"/>
    <property type="evidence" value="ECO:0007669"/>
    <property type="project" value="TreeGrafter"/>
</dbReference>
<feature type="chain" id="PRO_5030082011" description="LRAT domain-containing protein" evidence="5">
    <location>
        <begin position="26"/>
        <end position="168"/>
    </location>
</feature>
<proteinExistence type="inferred from homology"/>
<evidence type="ECO:0000256" key="1">
    <source>
        <dbReference type="ARBA" id="ARBA00007824"/>
    </source>
</evidence>
<dbReference type="Pfam" id="PF04970">
    <property type="entry name" value="LRAT"/>
    <property type="match status" value="1"/>
</dbReference>
<evidence type="ECO:0000256" key="3">
    <source>
        <dbReference type="ARBA" id="ARBA00022801"/>
    </source>
</evidence>
<reference evidence="7" key="1">
    <citation type="submission" date="2025-08" db="UniProtKB">
        <authorList>
            <consortium name="Ensembl"/>
        </authorList>
    </citation>
    <scope>IDENTIFICATION</scope>
</reference>
<keyword evidence="5" id="KW-0732">Signal</keyword>
<dbReference type="Proteomes" id="UP000261640">
    <property type="component" value="Unplaced"/>
</dbReference>
<keyword evidence="3" id="KW-0378">Hydrolase</keyword>
<evidence type="ECO:0000256" key="5">
    <source>
        <dbReference type="SAM" id="SignalP"/>
    </source>
</evidence>